<feature type="region of interest" description="Disordered" evidence="1">
    <location>
        <begin position="62"/>
        <end position="101"/>
    </location>
</feature>
<evidence type="ECO:0000313" key="3">
    <source>
        <dbReference type="EMBL" id="RYR40825.1"/>
    </source>
</evidence>
<protein>
    <submittedName>
        <fullName evidence="3">Uncharacterized protein</fullName>
    </submittedName>
</protein>
<keyword evidence="2" id="KW-0472">Membrane</keyword>
<dbReference type="Proteomes" id="UP000289738">
    <property type="component" value="Chromosome A09"/>
</dbReference>
<feature type="transmembrane region" description="Helical" evidence="2">
    <location>
        <begin position="13"/>
        <end position="40"/>
    </location>
</feature>
<proteinExistence type="predicted"/>
<keyword evidence="2" id="KW-1133">Transmembrane helix</keyword>
<comment type="caution">
    <text evidence="3">The sequence shown here is derived from an EMBL/GenBank/DDBJ whole genome shotgun (WGS) entry which is preliminary data.</text>
</comment>
<sequence>MDDQTLRNKKEKIIALFIVQLHMLNCLTMKVLITCLELVVEHFKKKKKRRKLNRSSQIAMAWDSDSDSDSDSSVGEVEAEHEADSQVPEIEHTSQDDTASSAFTIQANKKRKRANNGDVNVLNTVNETINMIHSSQEQLTNAVSEFISCFKLEKERSERAQNLNSLLKGIDGLNVEQRMRAAVTIVMNKNLLDSIFTVAPEDRSEFVSVILNQSS</sequence>
<evidence type="ECO:0000313" key="4">
    <source>
        <dbReference type="Proteomes" id="UP000289738"/>
    </source>
</evidence>
<dbReference type="EMBL" id="SDMP01000009">
    <property type="protein sequence ID" value="RYR40825.1"/>
    <property type="molecule type" value="Genomic_DNA"/>
</dbReference>
<keyword evidence="4" id="KW-1185">Reference proteome</keyword>
<reference evidence="3 4" key="1">
    <citation type="submission" date="2019-01" db="EMBL/GenBank/DDBJ databases">
        <title>Sequencing of cultivated peanut Arachis hypogaea provides insights into genome evolution and oil improvement.</title>
        <authorList>
            <person name="Chen X."/>
        </authorList>
    </citation>
    <scope>NUCLEOTIDE SEQUENCE [LARGE SCALE GENOMIC DNA]</scope>
    <source>
        <strain evidence="4">cv. Fuhuasheng</strain>
        <strain evidence="3">GDAAS-fuhuasheng2018</strain>
        <tissue evidence="3">Leaves</tissue>
    </source>
</reference>
<evidence type="ECO:0000256" key="2">
    <source>
        <dbReference type="SAM" id="Phobius"/>
    </source>
</evidence>
<dbReference type="AlphaFoldDB" id="A0A445BQ72"/>
<keyword evidence="2" id="KW-0812">Transmembrane</keyword>
<gene>
    <name evidence="3" type="ORF">Ahy_A09g046569</name>
</gene>
<dbReference type="OrthoDB" id="1746344at2759"/>
<accession>A0A445BQ72</accession>
<evidence type="ECO:0000256" key="1">
    <source>
        <dbReference type="SAM" id="MobiDB-lite"/>
    </source>
</evidence>
<feature type="compositionally biased region" description="Basic and acidic residues" evidence="1">
    <location>
        <begin position="78"/>
        <end position="95"/>
    </location>
</feature>
<name>A0A445BQ72_ARAHY</name>
<dbReference type="EMBL" id="SDMP01000009">
    <property type="protein sequence ID" value="RYR40826.1"/>
    <property type="molecule type" value="Genomic_DNA"/>
</dbReference>
<organism evidence="3 4">
    <name type="scientific">Arachis hypogaea</name>
    <name type="common">Peanut</name>
    <dbReference type="NCBI Taxonomy" id="3818"/>
    <lineage>
        <taxon>Eukaryota</taxon>
        <taxon>Viridiplantae</taxon>
        <taxon>Streptophyta</taxon>
        <taxon>Embryophyta</taxon>
        <taxon>Tracheophyta</taxon>
        <taxon>Spermatophyta</taxon>
        <taxon>Magnoliopsida</taxon>
        <taxon>eudicotyledons</taxon>
        <taxon>Gunneridae</taxon>
        <taxon>Pentapetalae</taxon>
        <taxon>rosids</taxon>
        <taxon>fabids</taxon>
        <taxon>Fabales</taxon>
        <taxon>Fabaceae</taxon>
        <taxon>Papilionoideae</taxon>
        <taxon>50 kb inversion clade</taxon>
        <taxon>dalbergioids sensu lato</taxon>
        <taxon>Dalbergieae</taxon>
        <taxon>Pterocarpus clade</taxon>
        <taxon>Arachis</taxon>
    </lineage>
</organism>